<keyword evidence="2" id="KW-1185">Reference proteome</keyword>
<dbReference type="NCBIfam" id="TIGR02453">
    <property type="entry name" value="TIGR02453 family protein"/>
    <property type="match status" value="1"/>
</dbReference>
<accession>S0F661</accession>
<dbReference type="PANTHER" id="PTHR36452">
    <property type="entry name" value="CHROMOSOME 12, WHOLE GENOME SHOTGUN SEQUENCE"/>
    <property type="match status" value="1"/>
</dbReference>
<dbReference type="PANTHER" id="PTHR36452:SF1">
    <property type="entry name" value="DUF2461 DOMAIN-CONTAINING PROTEIN"/>
    <property type="match status" value="1"/>
</dbReference>
<protein>
    <submittedName>
        <fullName evidence="1">TIGR02453 family protein</fullName>
    </submittedName>
</protein>
<dbReference type="STRING" id="547042.BACCOPRO_00984"/>
<gene>
    <name evidence="1" type="ORF">BACCOPRO_00984</name>
</gene>
<reference evidence="1 2" key="1">
    <citation type="submission" date="2008-12" db="EMBL/GenBank/DDBJ databases">
        <authorList>
            <person name="Fulton L."/>
            <person name="Clifton S."/>
            <person name="Fulton B."/>
            <person name="Xu J."/>
            <person name="Minx P."/>
            <person name="Pepin K.H."/>
            <person name="Johnson M."/>
            <person name="Bhonagiri V."/>
            <person name="Nash W.E."/>
            <person name="Mardis E.R."/>
            <person name="Wilson R.K."/>
        </authorList>
    </citation>
    <scope>NUCLEOTIDE SEQUENCE [LARGE SCALE GENOMIC DNA]</scope>
    <source>
        <strain evidence="1 2">DSM 18228</strain>
    </source>
</reference>
<dbReference type="InterPro" id="IPR012808">
    <property type="entry name" value="CHP02453"/>
</dbReference>
<dbReference type="eggNOG" id="COG5587">
    <property type="taxonomic scope" value="Bacteria"/>
</dbReference>
<dbReference type="Pfam" id="PF09365">
    <property type="entry name" value="DUF2461"/>
    <property type="match status" value="1"/>
</dbReference>
<proteinExistence type="predicted"/>
<evidence type="ECO:0000313" key="2">
    <source>
        <dbReference type="Proteomes" id="UP000014073"/>
    </source>
</evidence>
<name>S0F661_9BACT</name>
<dbReference type="InterPro" id="IPR015996">
    <property type="entry name" value="UCP028451"/>
</dbReference>
<sequence>MLLLQTEQNYKLMILMSQHIPSDKRAEICLQYLRQIAVNNNREWFHEHRDLYDEARAAFESMVHDLIVRITAFDPSVQYLTVADCTYRFYRDTRFSPDKSPYKRHFGAYINARGKKSNHGGYYMHLEPEGCLVAGGAYCLPSDVLRAVRQSICEQPETFHRIVGSDPFHSLFPVLGETRVKTIPKGFPKDFPYPEYIRCKDYSCCHPVPEEFFTAPDWLERTAGMFEIMKPFLDFVNATIDEF</sequence>
<comment type="caution">
    <text evidence="1">The sequence shown here is derived from an EMBL/GenBank/DDBJ whole genome shotgun (WGS) entry which is preliminary data.</text>
</comment>
<dbReference type="PIRSF" id="PIRSF028451">
    <property type="entry name" value="UCP028451"/>
    <property type="match status" value="1"/>
</dbReference>
<organism evidence="1 2">
    <name type="scientific">Phocaeicola coprophilus DSM 18228 = JCM 13818</name>
    <dbReference type="NCBI Taxonomy" id="547042"/>
    <lineage>
        <taxon>Bacteria</taxon>
        <taxon>Pseudomonadati</taxon>
        <taxon>Bacteroidota</taxon>
        <taxon>Bacteroidia</taxon>
        <taxon>Bacteroidales</taxon>
        <taxon>Bacteroidaceae</taxon>
        <taxon>Phocaeicola</taxon>
    </lineage>
</organism>
<dbReference type="EMBL" id="ACBW01000078">
    <property type="protein sequence ID" value="EEF75495.1"/>
    <property type="molecule type" value="Genomic_DNA"/>
</dbReference>
<dbReference type="AlphaFoldDB" id="S0F661"/>
<evidence type="ECO:0000313" key="1">
    <source>
        <dbReference type="EMBL" id="EEF75495.1"/>
    </source>
</evidence>
<dbReference type="Proteomes" id="UP000014073">
    <property type="component" value="Unassembled WGS sequence"/>
</dbReference>
<dbReference type="HOGENOM" id="CLU_036742_2_0_10"/>